<dbReference type="EMBL" id="JAAGAX010000004">
    <property type="protein sequence ID" value="KAF2317862.1"/>
    <property type="molecule type" value="Genomic_DNA"/>
</dbReference>
<protein>
    <submittedName>
        <fullName evidence="1">Uncharacterized protein</fullName>
    </submittedName>
</protein>
<accession>A0A6A6MVG3</accession>
<dbReference type="Proteomes" id="UP000467840">
    <property type="component" value="Chromosome 6"/>
</dbReference>
<comment type="caution">
    <text evidence="1">The sequence shown here is derived from an EMBL/GenBank/DDBJ whole genome shotgun (WGS) entry which is preliminary data.</text>
</comment>
<evidence type="ECO:0000313" key="1">
    <source>
        <dbReference type="EMBL" id="KAF2317862.1"/>
    </source>
</evidence>
<gene>
    <name evidence="1" type="ORF">GH714_041181</name>
</gene>
<sequence>MPCANRSRGEPFGVLVGDGLRERFFKVSLAMDGLEVEVVVGEELCFSSVGLHYIDITATGNCTVSSIID</sequence>
<evidence type="ECO:0000313" key="2">
    <source>
        <dbReference type="Proteomes" id="UP000467840"/>
    </source>
</evidence>
<organism evidence="1 2">
    <name type="scientific">Hevea brasiliensis</name>
    <name type="common">Para rubber tree</name>
    <name type="synonym">Siphonia brasiliensis</name>
    <dbReference type="NCBI Taxonomy" id="3981"/>
    <lineage>
        <taxon>Eukaryota</taxon>
        <taxon>Viridiplantae</taxon>
        <taxon>Streptophyta</taxon>
        <taxon>Embryophyta</taxon>
        <taxon>Tracheophyta</taxon>
        <taxon>Spermatophyta</taxon>
        <taxon>Magnoliopsida</taxon>
        <taxon>eudicotyledons</taxon>
        <taxon>Gunneridae</taxon>
        <taxon>Pentapetalae</taxon>
        <taxon>rosids</taxon>
        <taxon>fabids</taxon>
        <taxon>Malpighiales</taxon>
        <taxon>Euphorbiaceae</taxon>
        <taxon>Crotonoideae</taxon>
        <taxon>Micrandreae</taxon>
        <taxon>Hevea</taxon>
    </lineage>
</organism>
<reference evidence="1 2" key="1">
    <citation type="journal article" date="2020" name="Mol. Plant">
        <title>The Chromosome-Based Rubber Tree Genome Provides New Insights into Spurge Genome Evolution and Rubber Biosynthesis.</title>
        <authorList>
            <person name="Liu J."/>
            <person name="Shi C."/>
            <person name="Shi C.C."/>
            <person name="Li W."/>
            <person name="Zhang Q.J."/>
            <person name="Zhang Y."/>
            <person name="Li K."/>
            <person name="Lu H.F."/>
            <person name="Shi C."/>
            <person name="Zhu S.T."/>
            <person name="Xiao Z.Y."/>
            <person name="Nan H."/>
            <person name="Yue Y."/>
            <person name="Zhu X.G."/>
            <person name="Wu Y."/>
            <person name="Hong X.N."/>
            <person name="Fan G.Y."/>
            <person name="Tong Y."/>
            <person name="Zhang D."/>
            <person name="Mao C.L."/>
            <person name="Liu Y.L."/>
            <person name="Hao S.J."/>
            <person name="Liu W.Q."/>
            <person name="Lv M.Q."/>
            <person name="Zhang H.B."/>
            <person name="Liu Y."/>
            <person name="Hu-Tang G.R."/>
            <person name="Wang J.P."/>
            <person name="Wang J.H."/>
            <person name="Sun Y.H."/>
            <person name="Ni S.B."/>
            <person name="Chen W.B."/>
            <person name="Zhang X.C."/>
            <person name="Jiao Y.N."/>
            <person name="Eichler E.E."/>
            <person name="Li G.H."/>
            <person name="Liu X."/>
            <person name="Gao L.Z."/>
        </authorList>
    </citation>
    <scope>NUCLEOTIDE SEQUENCE [LARGE SCALE GENOMIC DNA]</scope>
    <source>
        <strain evidence="2">cv. GT1</strain>
        <tissue evidence="1">Leaf</tissue>
    </source>
</reference>
<keyword evidence="2" id="KW-1185">Reference proteome</keyword>
<dbReference type="AlphaFoldDB" id="A0A6A6MVG3"/>
<name>A0A6A6MVG3_HEVBR</name>
<proteinExistence type="predicted"/>